<evidence type="ECO:0000256" key="1">
    <source>
        <dbReference type="ARBA" id="ARBA00000966"/>
    </source>
</evidence>
<dbReference type="GO" id="GO:0030245">
    <property type="term" value="P:cellulose catabolic process"/>
    <property type="evidence" value="ECO:0007669"/>
    <property type="project" value="UniProtKB-KW"/>
</dbReference>
<dbReference type="InterPro" id="IPR001701">
    <property type="entry name" value="Glyco_hydro_9"/>
</dbReference>
<keyword evidence="4" id="KW-0378">Hydrolase</keyword>
<evidence type="ECO:0000313" key="11">
    <source>
        <dbReference type="Proteomes" id="UP000489600"/>
    </source>
</evidence>
<dbReference type="GO" id="GO:0008810">
    <property type="term" value="F:cellulase activity"/>
    <property type="evidence" value="ECO:0007669"/>
    <property type="project" value="UniProtKB-EC"/>
</dbReference>
<evidence type="ECO:0000256" key="4">
    <source>
        <dbReference type="ARBA" id="ARBA00022801"/>
    </source>
</evidence>
<dbReference type="InterPro" id="IPR008928">
    <property type="entry name" value="6-hairpin_glycosidase_sf"/>
</dbReference>
<dbReference type="InterPro" id="IPR012341">
    <property type="entry name" value="6hp_glycosidase-like_sf"/>
</dbReference>
<evidence type="ECO:0000256" key="3">
    <source>
        <dbReference type="ARBA" id="ARBA00012601"/>
    </source>
</evidence>
<dbReference type="EMBL" id="CABITT030000003">
    <property type="protein sequence ID" value="VVA99930.1"/>
    <property type="molecule type" value="Genomic_DNA"/>
</dbReference>
<keyword evidence="6" id="KW-0119">Carbohydrate metabolism</keyword>
<evidence type="ECO:0000256" key="8">
    <source>
        <dbReference type="ARBA" id="ARBA00023326"/>
    </source>
</evidence>
<feature type="domain" description="Glycoside hydrolase family 9" evidence="9">
    <location>
        <begin position="93"/>
        <end position="153"/>
    </location>
</feature>
<comment type="caution">
    <text evidence="10">The sequence shown here is derived from an EMBL/GenBank/DDBJ whole genome shotgun (WGS) entry which is preliminary data.</text>
</comment>
<keyword evidence="7" id="KW-0326">Glycosidase</keyword>
<proteinExistence type="inferred from homology"/>
<dbReference type="SUPFAM" id="SSF48208">
    <property type="entry name" value="Six-hairpin glycosidases"/>
    <property type="match status" value="1"/>
</dbReference>
<dbReference type="EC" id="3.2.1.4" evidence="3"/>
<name>A0A565BGE4_9BRAS</name>
<evidence type="ECO:0000256" key="5">
    <source>
        <dbReference type="ARBA" id="ARBA00023001"/>
    </source>
</evidence>
<dbReference type="AlphaFoldDB" id="A0A565BGE4"/>
<comment type="catalytic activity">
    <reaction evidence="1">
        <text>Endohydrolysis of (1-&gt;4)-beta-D-glucosidic linkages in cellulose, lichenin and cereal beta-D-glucans.</text>
        <dbReference type="EC" id="3.2.1.4"/>
    </reaction>
</comment>
<dbReference type="Pfam" id="PF00759">
    <property type="entry name" value="Glyco_hydro_9"/>
    <property type="match status" value="1"/>
</dbReference>
<evidence type="ECO:0000256" key="7">
    <source>
        <dbReference type="ARBA" id="ARBA00023295"/>
    </source>
</evidence>
<dbReference type="Gene3D" id="1.50.10.10">
    <property type="match status" value="1"/>
</dbReference>
<organism evidence="10 11">
    <name type="scientific">Arabis nemorensis</name>
    <dbReference type="NCBI Taxonomy" id="586526"/>
    <lineage>
        <taxon>Eukaryota</taxon>
        <taxon>Viridiplantae</taxon>
        <taxon>Streptophyta</taxon>
        <taxon>Embryophyta</taxon>
        <taxon>Tracheophyta</taxon>
        <taxon>Spermatophyta</taxon>
        <taxon>Magnoliopsida</taxon>
        <taxon>eudicotyledons</taxon>
        <taxon>Gunneridae</taxon>
        <taxon>Pentapetalae</taxon>
        <taxon>rosids</taxon>
        <taxon>malvids</taxon>
        <taxon>Brassicales</taxon>
        <taxon>Brassicaceae</taxon>
        <taxon>Arabideae</taxon>
        <taxon>Arabis</taxon>
    </lineage>
</organism>
<evidence type="ECO:0000259" key="9">
    <source>
        <dbReference type="Pfam" id="PF00759"/>
    </source>
</evidence>
<dbReference type="PANTHER" id="PTHR22298">
    <property type="entry name" value="ENDO-1,4-BETA-GLUCANASE"/>
    <property type="match status" value="1"/>
</dbReference>
<evidence type="ECO:0000256" key="6">
    <source>
        <dbReference type="ARBA" id="ARBA00023277"/>
    </source>
</evidence>
<feature type="non-terminal residue" evidence="10">
    <location>
        <position position="1"/>
    </location>
</feature>
<dbReference type="Proteomes" id="UP000489600">
    <property type="component" value="Unassembled WGS sequence"/>
</dbReference>
<reference evidence="10" key="1">
    <citation type="submission" date="2019-07" db="EMBL/GenBank/DDBJ databases">
        <authorList>
            <person name="Dittberner H."/>
        </authorList>
    </citation>
    <scope>NUCLEOTIDE SEQUENCE [LARGE SCALE GENOMIC DNA]</scope>
</reference>
<keyword evidence="8" id="KW-0624">Polysaccharide degradation</keyword>
<comment type="similarity">
    <text evidence="2">Belongs to the glycosyl hydrolase 9 (cellulase E) family.</text>
</comment>
<sequence>GTAGNRTDLDTPRGGEAAENLSSVRERLGVFMSHNPFGEDGSGFGIKIVFLQNGKQSLYLVLFIKTFQSNADTISSMVVQVKSGISNGMLNDTEMAAALASASIVFKDDINYAEKLVHGANVIYNFALSMKSTPKDSDDLILGATWLYYATGDLYNI</sequence>
<keyword evidence="5" id="KW-0136">Cellulose degradation</keyword>
<protein>
    <recommendedName>
        <fullName evidence="3">cellulase</fullName>
        <ecNumber evidence="3">3.2.1.4</ecNumber>
    </recommendedName>
</protein>
<gene>
    <name evidence="10" type="ORF">ANE_LOCUS10375</name>
</gene>
<evidence type="ECO:0000256" key="2">
    <source>
        <dbReference type="ARBA" id="ARBA00007072"/>
    </source>
</evidence>
<keyword evidence="11" id="KW-1185">Reference proteome</keyword>
<accession>A0A565BGE4</accession>
<evidence type="ECO:0000313" key="10">
    <source>
        <dbReference type="EMBL" id="VVA99930.1"/>
    </source>
</evidence>